<evidence type="ECO:0000256" key="2">
    <source>
        <dbReference type="ARBA" id="ARBA00022786"/>
    </source>
</evidence>
<dbReference type="FunFam" id="3.10.20.90:FF:000052">
    <property type="entry name" value="Ubiquitin-like protein 5"/>
    <property type="match status" value="1"/>
</dbReference>
<protein>
    <recommendedName>
        <fullName evidence="1">Ubiquitin-like modifier HUB1</fullName>
    </recommendedName>
</protein>
<evidence type="ECO:0000259" key="3">
    <source>
        <dbReference type="PROSITE" id="PS50053"/>
    </source>
</evidence>
<dbReference type="Proteomes" id="UP000019375">
    <property type="component" value="Unassembled WGS sequence"/>
</dbReference>
<dbReference type="AlphaFoldDB" id="A0A8J2TAH2"/>
<feature type="domain" description="Ubiquitin-like" evidence="3">
    <location>
        <begin position="2"/>
        <end position="73"/>
    </location>
</feature>
<dbReference type="InterPro" id="IPR039732">
    <property type="entry name" value="Hub1/Ubl5"/>
</dbReference>
<evidence type="ECO:0000313" key="5">
    <source>
        <dbReference type="Proteomes" id="UP000019375"/>
    </source>
</evidence>
<sequence>MIEVVVNDRLGKKLKVKCLEDDLVGDLKKILSLQLGTSPGRIQLQKGGSLLKDHISLGDYEIHDNTFLELYYL</sequence>
<keyword evidence="5" id="KW-1185">Reference proteome</keyword>
<gene>
    <name evidence="4" type="ORF">BN860_00936g</name>
</gene>
<dbReference type="OrthoDB" id="3881at2759"/>
<dbReference type="SMART" id="SM00213">
    <property type="entry name" value="UBQ"/>
    <property type="match status" value="1"/>
</dbReference>
<dbReference type="SUPFAM" id="SSF54236">
    <property type="entry name" value="Ubiquitin-like"/>
    <property type="match status" value="1"/>
</dbReference>
<dbReference type="PANTHER" id="PTHR13042">
    <property type="entry name" value="UBIQUITIN-LIKE PROTEIN 5"/>
    <property type="match status" value="1"/>
</dbReference>
<evidence type="ECO:0000313" key="4">
    <source>
        <dbReference type="EMBL" id="CDF91355.1"/>
    </source>
</evidence>
<proteinExistence type="predicted"/>
<keyword evidence="2" id="KW-0833">Ubl conjugation pathway</keyword>
<dbReference type="InterPro" id="IPR029071">
    <property type="entry name" value="Ubiquitin-like_domsf"/>
</dbReference>
<organism evidence="4 5">
    <name type="scientific">Zygosaccharomyces bailii (strain CLIB 213 / ATCC 58445 / CBS 680 / BCRC 21525 / NBRC 1098 / NCYC 1416 / NRRL Y-2227)</name>
    <dbReference type="NCBI Taxonomy" id="1333698"/>
    <lineage>
        <taxon>Eukaryota</taxon>
        <taxon>Fungi</taxon>
        <taxon>Dikarya</taxon>
        <taxon>Ascomycota</taxon>
        <taxon>Saccharomycotina</taxon>
        <taxon>Saccharomycetes</taxon>
        <taxon>Saccharomycetales</taxon>
        <taxon>Saccharomycetaceae</taxon>
        <taxon>Zygosaccharomyces</taxon>
    </lineage>
</organism>
<dbReference type="InterPro" id="IPR000626">
    <property type="entry name" value="Ubiquitin-like_dom"/>
</dbReference>
<name>A0A8J2TAH2_ZYGB2</name>
<dbReference type="EMBL" id="HG316464">
    <property type="protein sequence ID" value="CDF91355.1"/>
    <property type="molecule type" value="Genomic_DNA"/>
</dbReference>
<evidence type="ECO:0000256" key="1">
    <source>
        <dbReference type="ARBA" id="ARBA00014108"/>
    </source>
</evidence>
<dbReference type="PROSITE" id="PS50053">
    <property type="entry name" value="UBIQUITIN_2"/>
    <property type="match status" value="1"/>
</dbReference>
<reference evidence="5" key="1">
    <citation type="journal article" date="2013" name="Genome Announc.">
        <title>Genome sequence of the food spoilage yeast Zygosaccharomyces bailii CLIB 213(T).</title>
        <authorList>
            <person name="Galeote V."/>
            <person name="Bigey F."/>
            <person name="Devillers H."/>
            <person name="Neuveglise C."/>
            <person name="Dequin S."/>
        </authorList>
    </citation>
    <scope>NUCLEOTIDE SEQUENCE [LARGE SCALE GENOMIC DNA]</scope>
    <source>
        <strain evidence="5">CLIB 213 / ATCC 58445 / CBS 680 / CCRC 21525 / NBRC 1098 / NCYC 1416 / NRRL Y-2227</strain>
    </source>
</reference>
<dbReference type="Gene3D" id="3.10.20.90">
    <property type="entry name" value="Phosphatidylinositol 3-kinase Catalytic Subunit, Chain A, domain 1"/>
    <property type="match status" value="1"/>
</dbReference>
<dbReference type="Pfam" id="PF00240">
    <property type="entry name" value="ubiquitin"/>
    <property type="match status" value="1"/>
</dbReference>
<accession>A0A8J2TAH2</accession>